<accession>A0A172U2J0</accession>
<keyword evidence="7" id="KW-0998">Cell outer membrane</keyword>
<dbReference type="InterPro" id="IPR057601">
    <property type="entry name" value="Oar-like_b-barrel"/>
</dbReference>
<dbReference type="Pfam" id="PF25183">
    <property type="entry name" value="OMP_b-brl_4"/>
    <property type="match status" value="1"/>
</dbReference>
<keyword evidence="11" id="KW-0176">Collagen</keyword>
<dbReference type="Gene3D" id="2.60.40.1120">
    <property type="entry name" value="Carboxypeptidase-like, regulatory domain"/>
    <property type="match status" value="1"/>
</dbReference>
<evidence type="ECO:0000256" key="8">
    <source>
        <dbReference type="SAM" id="SignalP"/>
    </source>
</evidence>
<dbReference type="Pfam" id="PF07715">
    <property type="entry name" value="Plug"/>
    <property type="match status" value="1"/>
</dbReference>
<dbReference type="Gene3D" id="2.170.130.10">
    <property type="entry name" value="TonB-dependent receptor, plug domain"/>
    <property type="match status" value="1"/>
</dbReference>
<feature type="chain" id="PRO_5008001594" evidence="8">
    <location>
        <begin position="26"/>
        <end position="778"/>
    </location>
</feature>
<dbReference type="Proteomes" id="UP000077177">
    <property type="component" value="Chromosome"/>
</dbReference>
<evidence type="ECO:0000256" key="6">
    <source>
        <dbReference type="ARBA" id="ARBA00023136"/>
    </source>
</evidence>
<reference evidence="12" key="1">
    <citation type="submission" date="2015-01" db="EMBL/GenBank/DDBJ databases">
        <title>Flavisolibacter sp./LCS9/ whole genome sequencing.</title>
        <authorList>
            <person name="Kim M.K."/>
            <person name="Srinivasan S."/>
            <person name="Lee J.-J."/>
        </authorList>
    </citation>
    <scope>NUCLEOTIDE SEQUENCE [LARGE SCALE GENOMIC DNA]</scope>
    <source>
        <strain evidence="12">LCS9</strain>
    </source>
</reference>
<feature type="signal peptide" evidence="8">
    <location>
        <begin position="1"/>
        <end position="25"/>
    </location>
</feature>
<dbReference type="InterPro" id="IPR012910">
    <property type="entry name" value="Plug_dom"/>
</dbReference>
<evidence type="ECO:0000256" key="1">
    <source>
        <dbReference type="ARBA" id="ARBA00004571"/>
    </source>
</evidence>
<keyword evidence="4" id="KW-0812">Transmembrane</keyword>
<protein>
    <submittedName>
        <fullName evidence="11">Collagen-binding protein</fullName>
    </submittedName>
</protein>
<organism evidence="11 12">
    <name type="scientific">Flavisolibacter tropicus</name>
    <dbReference type="NCBI Taxonomy" id="1492898"/>
    <lineage>
        <taxon>Bacteria</taxon>
        <taxon>Pseudomonadati</taxon>
        <taxon>Bacteroidota</taxon>
        <taxon>Chitinophagia</taxon>
        <taxon>Chitinophagales</taxon>
        <taxon>Chitinophagaceae</taxon>
        <taxon>Flavisolibacter</taxon>
    </lineage>
</organism>
<dbReference type="AlphaFoldDB" id="A0A172U2J0"/>
<dbReference type="RefSeq" id="WP_066409644.1">
    <property type="nucleotide sequence ID" value="NZ_CP011390.1"/>
</dbReference>
<dbReference type="KEGG" id="fla:SY85_11615"/>
<dbReference type="GO" id="GO:0044718">
    <property type="term" value="P:siderophore transmembrane transport"/>
    <property type="evidence" value="ECO:0007669"/>
    <property type="project" value="TreeGrafter"/>
</dbReference>
<name>A0A172U2J0_9BACT</name>
<sequence>MKRRPKLTILFYLLFFSLLAVPALAQEKFTLSGTVTAQRTGEKLPSATITVKGRNAATFTNEYGFYSLTLSKGTYTLEYSAVGLAMQTITLTLDKNQSQDISLANKEQDLEGVVVVAKKSTRSLSNPQMGVERLSISEIKNLPVLLGERDVLKTIQLLPGIKSAGEGGSGFFVRGGAADQNLILLDEATVYNASHLLGFFSTFNSDAIKDIAVYKGGMPAQYGGRLSSVLDIKMNEGNNKDYDVSGGIGLISSKLNVEGPIQKDKSSFLVSARRTYADLFLKLSPDSTINKNKLYFYDLNTKLNYKLGKNDHLYLSGYFGRDVLGFQDKFGINWGNGTGTLRWNHLFNSKLFVNTSLIFSNYNYKINIKNEANDFTIFSQIRDLNLKQDYQWFAGSRNTIRFGFNSVYHIIRPGEVRASQTSEIDDFFLQKRRAWENAAYISNTWKASDKLNLTYGLRTTAFSVLGEGNYYTIDNNGKVIDTMSYNKGEIVKTYVNAEPRIAASYLLNASSSIKAAYVRNVQNLHLVSNSTTTSPTDKWVASSNIIKPEVSDQVSVGYYKNLAANQYELTIEAYYKDMQNQIDYRNGADIYTNDAIESQLLFGKGRAYGIEWLLKKKEGRFNGWISYTLSKTERKFDGINNNKWFNARQDRTHDIAIVGSYKLNDKWTLSANWIFYTGDAVTFPTGKYTVDDRVVFYYTERNGYRMPNYHRLDLGATKQLKKRGRYSSELSFSLYNAYGRENAYTINFRESEDNPEKTEAVQTTLFKYVPSISYNFKF</sequence>
<reference evidence="11 12" key="2">
    <citation type="journal article" date="2016" name="Int. J. Syst. Evol. Microbiol.">
        <title>Flavisolibacter tropicus sp. nov., isolated from tropical soil.</title>
        <authorList>
            <person name="Lee J.J."/>
            <person name="Kang M.S."/>
            <person name="Kim G.S."/>
            <person name="Lee C.S."/>
            <person name="Lim S."/>
            <person name="Lee J."/>
            <person name="Roh S.H."/>
            <person name="Kang H."/>
            <person name="Ha J.M."/>
            <person name="Bae S."/>
            <person name="Jung H.Y."/>
            <person name="Kim M.K."/>
        </authorList>
    </citation>
    <scope>NUCLEOTIDE SEQUENCE [LARGE SCALE GENOMIC DNA]</scope>
    <source>
        <strain evidence="11 12">LCS9</strain>
    </source>
</reference>
<evidence type="ECO:0000259" key="10">
    <source>
        <dbReference type="Pfam" id="PF25183"/>
    </source>
</evidence>
<proteinExistence type="predicted"/>
<evidence type="ECO:0000313" key="12">
    <source>
        <dbReference type="Proteomes" id="UP000077177"/>
    </source>
</evidence>
<dbReference type="PANTHER" id="PTHR30069:SF29">
    <property type="entry name" value="HEMOGLOBIN AND HEMOGLOBIN-HAPTOGLOBIN-BINDING PROTEIN 1-RELATED"/>
    <property type="match status" value="1"/>
</dbReference>
<dbReference type="InterPro" id="IPR037066">
    <property type="entry name" value="Plug_dom_sf"/>
</dbReference>
<dbReference type="SUPFAM" id="SSF56935">
    <property type="entry name" value="Porins"/>
    <property type="match status" value="1"/>
</dbReference>
<comment type="subcellular location">
    <subcellularLocation>
        <location evidence="1">Cell outer membrane</location>
        <topology evidence="1">Multi-pass membrane protein</topology>
    </subcellularLocation>
</comment>
<dbReference type="InterPro" id="IPR039426">
    <property type="entry name" value="TonB-dep_rcpt-like"/>
</dbReference>
<feature type="domain" description="TonB-dependent receptor plug" evidence="9">
    <location>
        <begin position="148"/>
        <end position="225"/>
    </location>
</feature>
<evidence type="ECO:0000259" key="9">
    <source>
        <dbReference type="Pfam" id="PF07715"/>
    </source>
</evidence>
<keyword evidence="3" id="KW-1134">Transmembrane beta strand</keyword>
<dbReference type="GO" id="GO:0009279">
    <property type="term" value="C:cell outer membrane"/>
    <property type="evidence" value="ECO:0007669"/>
    <property type="project" value="UniProtKB-SubCell"/>
</dbReference>
<dbReference type="PATRIC" id="fig|1492898.3.peg.2504"/>
<evidence type="ECO:0000256" key="4">
    <source>
        <dbReference type="ARBA" id="ARBA00022692"/>
    </source>
</evidence>
<dbReference type="Pfam" id="PF13715">
    <property type="entry name" value="CarbopepD_reg_2"/>
    <property type="match status" value="1"/>
</dbReference>
<dbReference type="STRING" id="1492898.SY85_11615"/>
<keyword evidence="2" id="KW-0813">Transport</keyword>
<dbReference type="GO" id="GO:0015344">
    <property type="term" value="F:siderophore uptake transmembrane transporter activity"/>
    <property type="evidence" value="ECO:0007669"/>
    <property type="project" value="TreeGrafter"/>
</dbReference>
<dbReference type="Gene3D" id="2.40.170.20">
    <property type="entry name" value="TonB-dependent receptor, beta-barrel domain"/>
    <property type="match status" value="1"/>
</dbReference>
<keyword evidence="5 8" id="KW-0732">Signal</keyword>
<dbReference type="InterPro" id="IPR036942">
    <property type="entry name" value="Beta-barrel_TonB_sf"/>
</dbReference>
<evidence type="ECO:0000313" key="11">
    <source>
        <dbReference type="EMBL" id="ANE53442.1"/>
    </source>
</evidence>
<dbReference type="InterPro" id="IPR008969">
    <property type="entry name" value="CarboxyPept-like_regulatory"/>
</dbReference>
<keyword evidence="6" id="KW-0472">Membrane</keyword>
<dbReference type="SUPFAM" id="SSF49464">
    <property type="entry name" value="Carboxypeptidase regulatory domain-like"/>
    <property type="match status" value="1"/>
</dbReference>
<evidence type="ECO:0000256" key="2">
    <source>
        <dbReference type="ARBA" id="ARBA00022448"/>
    </source>
</evidence>
<keyword evidence="12" id="KW-1185">Reference proteome</keyword>
<evidence type="ECO:0000256" key="5">
    <source>
        <dbReference type="ARBA" id="ARBA00022729"/>
    </source>
</evidence>
<evidence type="ECO:0000256" key="7">
    <source>
        <dbReference type="ARBA" id="ARBA00023237"/>
    </source>
</evidence>
<dbReference type="EMBL" id="CP011390">
    <property type="protein sequence ID" value="ANE53442.1"/>
    <property type="molecule type" value="Genomic_DNA"/>
</dbReference>
<evidence type="ECO:0000256" key="3">
    <source>
        <dbReference type="ARBA" id="ARBA00022452"/>
    </source>
</evidence>
<gene>
    <name evidence="11" type="ORF">SY85_11615</name>
</gene>
<dbReference type="PANTHER" id="PTHR30069">
    <property type="entry name" value="TONB-DEPENDENT OUTER MEMBRANE RECEPTOR"/>
    <property type="match status" value="1"/>
</dbReference>
<feature type="domain" description="TonB-dependent transporter Oar-like beta-barrel" evidence="10">
    <location>
        <begin position="424"/>
        <end position="540"/>
    </location>
</feature>